<dbReference type="GO" id="GO:0005886">
    <property type="term" value="C:plasma membrane"/>
    <property type="evidence" value="ECO:0007669"/>
    <property type="project" value="UniProtKB-SubCell"/>
</dbReference>
<dbReference type="Pfam" id="PF12156">
    <property type="entry name" value="ATPase-cat_bd"/>
    <property type="match status" value="1"/>
</dbReference>
<reference evidence="17 18" key="1">
    <citation type="submission" date="2016-02" db="EMBL/GenBank/DDBJ databases">
        <authorList>
            <person name="Wen L."/>
            <person name="He K."/>
            <person name="Yang H."/>
        </authorList>
    </citation>
    <scope>NUCLEOTIDE SEQUENCE [LARGE SCALE GENOMIC DNA]</scope>
    <source>
        <strain evidence="17">ShG14-8</strain>
    </source>
</reference>
<name>A0A139BWU6_9PROT</name>
<dbReference type="EMBL" id="LSLI01000005">
    <property type="protein sequence ID" value="KXS33459.1"/>
    <property type="molecule type" value="Genomic_DNA"/>
</dbReference>
<feature type="transmembrane region" description="Helical" evidence="15">
    <location>
        <begin position="247"/>
        <end position="271"/>
    </location>
</feature>
<dbReference type="InterPro" id="IPR027256">
    <property type="entry name" value="P-typ_ATPase_IB"/>
</dbReference>
<evidence type="ECO:0000256" key="11">
    <source>
        <dbReference type="ARBA" id="ARBA00022967"/>
    </source>
</evidence>
<dbReference type="PRINTS" id="PR00119">
    <property type="entry name" value="CATATPASE"/>
</dbReference>
<evidence type="ECO:0000256" key="2">
    <source>
        <dbReference type="ARBA" id="ARBA00006024"/>
    </source>
</evidence>
<dbReference type="Gene3D" id="3.40.50.1000">
    <property type="entry name" value="HAD superfamily/HAD-like"/>
    <property type="match status" value="1"/>
</dbReference>
<dbReference type="Pfam" id="PF00403">
    <property type="entry name" value="HMA"/>
    <property type="match status" value="1"/>
</dbReference>
<keyword evidence="10" id="KW-0460">Magnesium</keyword>
<dbReference type="GO" id="GO:0005524">
    <property type="term" value="F:ATP binding"/>
    <property type="evidence" value="ECO:0007669"/>
    <property type="project" value="UniProtKB-UniRule"/>
</dbReference>
<feature type="transmembrane region" description="Helical" evidence="15">
    <location>
        <begin position="429"/>
        <end position="449"/>
    </location>
</feature>
<evidence type="ECO:0000256" key="8">
    <source>
        <dbReference type="ARBA" id="ARBA00022741"/>
    </source>
</evidence>
<dbReference type="NCBIfam" id="TIGR01511">
    <property type="entry name" value="ATPase-IB1_Cu"/>
    <property type="match status" value="1"/>
</dbReference>
<feature type="transmembrane region" description="Helical" evidence="15">
    <location>
        <begin position="771"/>
        <end position="788"/>
    </location>
</feature>
<evidence type="ECO:0000259" key="16">
    <source>
        <dbReference type="PROSITE" id="PS50846"/>
    </source>
</evidence>
<dbReference type="AlphaFoldDB" id="A0A139BWU6"/>
<feature type="transmembrane region" description="Helical" evidence="15">
    <location>
        <begin position="214"/>
        <end position="235"/>
    </location>
</feature>
<dbReference type="Pfam" id="PF00702">
    <property type="entry name" value="Hydrolase"/>
    <property type="match status" value="1"/>
</dbReference>
<comment type="caution">
    <text evidence="17">The sequence shown here is derived from an EMBL/GenBank/DDBJ whole genome shotgun (WGS) entry which is preliminary data.</text>
</comment>
<dbReference type="PROSITE" id="PS00154">
    <property type="entry name" value="ATPASE_E1_E2"/>
    <property type="match status" value="1"/>
</dbReference>
<evidence type="ECO:0000313" key="17">
    <source>
        <dbReference type="EMBL" id="KXS33459.1"/>
    </source>
</evidence>
<keyword evidence="5" id="KW-0597">Phosphoprotein</keyword>
<dbReference type="PROSITE" id="PS50846">
    <property type="entry name" value="HMA_2"/>
    <property type="match status" value="1"/>
</dbReference>
<feature type="transmembrane region" description="Helical" evidence="15">
    <location>
        <begin position="182"/>
        <end position="202"/>
    </location>
</feature>
<dbReference type="InterPro" id="IPR036163">
    <property type="entry name" value="HMA_dom_sf"/>
</dbReference>
<evidence type="ECO:0000256" key="14">
    <source>
        <dbReference type="ARBA" id="ARBA00023136"/>
    </source>
</evidence>
<dbReference type="PROSITE" id="PS01229">
    <property type="entry name" value="COF_2"/>
    <property type="match status" value="1"/>
</dbReference>
<evidence type="ECO:0000256" key="13">
    <source>
        <dbReference type="ARBA" id="ARBA00023065"/>
    </source>
</evidence>
<dbReference type="Proteomes" id="UP000070578">
    <property type="component" value="Unassembled WGS sequence"/>
</dbReference>
<dbReference type="NCBIfam" id="TIGR01525">
    <property type="entry name" value="ATPase-IB_hvy"/>
    <property type="match status" value="1"/>
</dbReference>
<dbReference type="Gene3D" id="3.30.70.100">
    <property type="match status" value="1"/>
</dbReference>
<proteinExistence type="inferred from homology"/>
<dbReference type="SFLD" id="SFLDS00003">
    <property type="entry name" value="Haloacid_Dehalogenase"/>
    <property type="match status" value="1"/>
</dbReference>
<keyword evidence="9 15" id="KW-0067">ATP-binding</keyword>
<dbReference type="CDD" id="cd00371">
    <property type="entry name" value="HMA"/>
    <property type="match status" value="1"/>
</dbReference>
<dbReference type="PRINTS" id="PR00120">
    <property type="entry name" value="HATPASE"/>
</dbReference>
<dbReference type="InterPro" id="IPR044492">
    <property type="entry name" value="P_typ_ATPase_HD_dom"/>
</dbReference>
<dbReference type="FunFam" id="2.70.150.10:FF:000002">
    <property type="entry name" value="Copper-transporting ATPase 1, putative"/>
    <property type="match status" value="1"/>
</dbReference>
<dbReference type="GO" id="GO:0016887">
    <property type="term" value="F:ATP hydrolysis activity"/>
    <property type="evidence" value="ECO:0007669"/>
    <property type="project" value="InterPro"/>
</dbReference>
<feature type="transmembrane region" description="Helical" evidence="15">
    <location>
        <begin position="277"/>
        <end position="295"/>
    </location>
</feature>
<dbReference type="PATRIC" id="fig|1796491.3.peg.370"/>
<evidence type="ECO:0000256" key="9">
    <source>
        <dbReference type="ARBA" id="ARBA00022840"/>
    </source>
</evidence>
<keyword evidence="11" id="KW-1278">Translocase</keyword>
<keyword evidence="4 15" id="KW-1003">Cell membrane</keyword>
<dbReference type="InterPro" id="IPR023298">
    <property type="entry name" value="ATPase_P-typ_TM_dom_sf"/>
</dbReference>
<comment type="similarity">
    <text evidence="2 15">Belongs to the cation transport ATPase (P-type) (TC 3.A.3) family. Type IB subfamily.</text>
</comment>
<dbReference type="InterPro" id="IPR036412">
    <property type="entry name" value="HAD-like_sf"/>
</dbReference>
<evidence type="ECO:0000256" key="3">
    <source>
        <dbReference type="ARBA" id="ARBA00022448"/>
    </source>
</evidence>
<dbReference type="SFLD" id="SFLDG00002">
    <property type="entry name" value="C1.7:_P-type_atpase_like"/>
    <property type="match status" value="1"/>
</dbReference>
<dbReference type="PROSITE" id="PS01047">
    <property type="entry name" value="HMA_1"/>
    <property type="match status" value="1"/>
</dbReference>
<dbReference type="Gene3D" id="3.40.1110.10">
    <property type="entry name" value="Calcium-transporting ATPase, cytoplasmic domain N"/>
    <property type="match status" value="1"/>
</dbReference>
<evidence type="ECO:0000256" key="6">
    <source>
        <dbReference type="ARBA" id="ARBA00022692"/>
    </source>
</evidence>
<evidence type="ECO:0000256" key="12">
    <source>
        <dbReference type="ARBA" id="ARBA00022989"/>
    </source>
</evidence>
<evidence type="ECO:0000256" key="7">
    <source>
        <dbReference type="ARBA" id="ARBA00022723"/>
    </source>
</evidence>
<dbReference type="Pfam" id="PF00122">
    <property type="entry name" value="E1-E2_ATPase"/>
    <property type="match status" value="1"/>
</dbReference>
<dbReference type="GO" id="GO:0005507">
    <property type="term" value="F:copper ion binding"/>
    <property type="evidence" value="ECO:0007669"/>
    <property type="project" value="TreeGrafter"/>
</dbReference>
<dbReference type="CDD" id="cd02094">
    <property type="entry name" value="P-type_ATPase_Cu-like"/>
    <property type="match status" value="1"/>
</dbReference>
<keyword evidence="12 15" id="KW-1133">Transmembrane helix</keyword>
<keyword evidence="13" id="KW-0406">Ion transport</keyword>
<protein>
    <submittedName>
        <fullName evidence="17">Copper-translocating P-type ATPase</fullName>
    </submittedName>
</protein>
<feature type="transmembrane region" description="Helical" evidence="15">
    <location>
        <begin position="455"/>
        <end position="475"/>
    </location>
</feature>
<dbReference type="InterPro" id="IPR008250">
    <property type="entry name" value="ATPase_P-typ_transduc_dom_A_sf"/>
</dbReference>
<evidence type="ECO:0000256" key="5">
    <source>
        <dbReference type="ARBA" id="ARBA00022553"/>
    </source>
</evidence>
<keyword evidence="14 15" id="KW-0472">Membrane</keyword>
<dbReference type="InterPro" id="IPR017969">
    <property type="entry name" value="Heavy-metal-associated_CS"/>
</dbReference>
<reference evidence="17 18" key="2">
    <citation type="submission" date="2016-03" db="EMBL/GenBank/DDBJ databases">
        <title>New uncultured bacterium of the family Gallionellaceae from acid mine drainage: description and reconstruction of genome based on metagenomic analysis of microbial community.</title>
        <authorList>
            <person name="Kadnikov V."/>
            <person name="Ivasenko D."/>
            <person name="Beletsky A."/>
            <person name="Mardanov A."/>
            <person name="Danilova E."/>
            <person name="Pimenov N."/>
            <person name="Karnachuk O."/>
            <person name="Ravin N."/>
        </authorList>
    </citation>
    <scope>NUCLEOTIDE SEQUENCE [LARGE SCALE GENOMIC DNA]</scope>
    <source>
        <strain evidence="17">ShG14-8</strain>
    </source>
</reference>
<evidence type="ECO:0000256" key="15">
    <source>
        <dbReference type="RuleBase" id="RU362081"/>
    </source>
</evidence>
<organism evidence="17 18">
    <name type="scientific">Candidatus Gallionella acididurans</name>
    <dbReference type="NCBI Taxonomy" id="1796491"/>
    <lineage>
        <taxon>Bacteria</taxon>
        <taxon>Pseudomonadati</taxon>
        <taxon>Pseudomonadota</taxon>
        <taxon>Betaproteobacteria</taxon>
        <taxon>Nitrosomonadales</taxon>
        <taxon>Gallionellaceae</taxon>
        <taxon>Gallionella</taxon>
    </lineage>
</organism>
<accession>A0A139BWU6</accession>
<dbReference type="InterPro" id="IPR059000">
    <property type="entry name" value="ATPase_P-type_domA"/>
</dbReference>
<dbReference type="SUPFAM" id="SSF81653">
    <property type="entry name" value="Calcium ATPase, transduction domain A"/>
    <property type="match status" value="1"/>
</dbReference>
<dbReference type="PANTHER" id="PTHR43520">
    <property type="entry name" value="ATP7, ISOFORM B"/>
    <property type="match status" value="1"/>
</dbReference>
<dbReference type="PANTHER" id="PTHR43520:SF5">
    <property type="entry name" value="CATION-TRANSPORTING P-TYPE ATPASE-RELATED"/>
    <property type="match status" value="1"/>
</dbReference>
<dbReference type="InterPro" id="IPR021993">
    <property type="entry name" value="ATPase-cat-bd"/>
</dbReference>
<dbReference type="GO" id="GO:0055070">
    <property type="term" value="P:copper ion homeostasis"/>
    <property type="evidence" value="ECO:0007669"/>
    <property type="project" value="TreeGrafter"/>
</dbReference>
<keyword evidence="3" id="KW-0813">Transport</keyword>
<feature type="transmembrane region" description="Helical" evidence="15">
    <location>
        <begin position="794"/>
        <end position="812"/>
    </location>
</feature>
<evidence type="ECO:0000256" key="10">
    <source>
        <dbReference type="ARBA" id="ARBA00022842"/>
    </source>
</evidence>
<dbReference type="SUPFAM" id="SSF56784">
    <property type="entry name" value="HAD-like"/>
    <property type="match status" value="1"/>
</dbReference>
<dbReference type="InterPro" id="IPR023299">
    <property type="entry name" value="ATPase_P-typ_cyto_dom_N"/>
</dbReference>
<dbReference type="NCBIfam" id="TIGR01494">
    <property type="entry name" value="ATPase_P-type"/>
    <property type="match status" value="1"/>
</dbReference>
<dbReference type="InterPro" id="IPR006121">
    <property type="entry name" value="HMA_dom"/>
</dbReference>
<dbReference type="InterPro" id="IPR001757">
    <property type="entry name" value="P_typ_ATPase"/>
</dbReference>
<evidence type="ECO:0000313" key="18">
    <source>
        <dbReference type="Proteomes" id="UP000070578"/>
    </source>
</evidence>
<keyword evidence="7 15" id="KW-0479">Metal-binding</keyword>
<dbReference type="GO" id="GO:0043682">
    <property type="term" value="F:P-type divalent copper transporter activity"/>
    <property type="evidence" value="ECO:0007669"/>
    <property type="project" value="TreeGrafter"/>
</dbReference>
<sequence>MVNQPGTLGTTGCFHCGLPVASGAHHHADLDGAQRSFCCPGCQSVCTAIFGAGLQGYYQRTPEGMLLAPPPEPPGDIEIYDFDEVQQEFVTCSGDLRDIHLLVEGIHCPACVWLIERGLQREPGVQSANVNLAAKRIHLRWDSKRNKLSSLIRALARIGYAAVPYDPENAEGVIKKANRSMLFRLFFAGFAMMNLIWISIALYSGANKGEFREFFHWMGFALATPTLLYAGYPFYRGAIGGLRAWRLTMDLPIAIGLSVTYAYSTYITVTANKIGEVYFDTVTNLIFVILIGRYLEGLFRHQALSATRRLMELQSRVATVIQDGKEQIVPTRGVKPGDRVLIKPGFKVPVDGIVLEGHSAIDESMLSGESAPVSKYAGAKVSAGTVNTNGALLVEVSSTLQNTTLSKIIRLVEEAQASKAPIQRTADTIVPWFVLVTLICATLTFFIWNTKSFELALMAATSVLIITCPCALGMATPMSIAVASGLGARYGILIKNGLVLETLSRVNHFVFDKTGTLTEGKMSVAHVCTTPLAARKDILRIAAAVERYSEHSAARAIIAEAEVHRLNFRDVTVREFHSVAGLGVQAEVNGEPVLLGSAEWLIRSRITLDEGLLAQARELEAQAMSCVHCALGNAHVAVFALADKLRDDARQLVNELRAAGIAMTLLSGDRKAVADAIALQLGGMEVIAEVLPQDKDRVIQRLQQGGKVVVMVGDGINDAPALVRADVGIALGSGTDVSLESADIVLMHNGLDKVRLATLLSRRTLRTIKQNIGLSFMYNAIMVPLAMMARINPLAAAITMPISSLVVIGNAARIRNLFKNEKP</sequence>
<evidence type="ECO:0000256" key="1">
    <source>
        <dbReference type="ARBA" id="ARBA00004651"/>
    </source>
</evidence>
<dbReference type="SFLD" id="SFLDF00027">
    <property type="entry name" value="p-type_atpase"/>
    <property type="match status" value="1"/>
</dbReference>
<dbReference type="SUPFAM" id="SSF81665">
    <property type="entry name" value="Calcium ATPase, transmembrane domain M"/>
    <property type="match status" value="1"/>
</dbReference>
<comment type="subcellular location">
    <subcellularLocation>
        <location evidence="1">Cell membrane</location>
        <topology evidence="1">Multi-pass membrane protein</topology>
    </subcellularLocation>
</comment>
<keyword evidence="6 15" id="KW-0812">Transmembrane</keyword>
<dbReference type="InterPro" id="IPR018303">
    <property type="entry name" value="ATPase_P-typ_P_site"/>
</dbReference>
<feature type="domain" description="HMA" evidence="16">
    <location>
        <begin position="97"/>
        <end position="163"/>
    </location>
</feature>
<evidence type="ECO:0000256" key="4">
    <source>
        <dbReference type="ARBA" id="ARBA00022475"/>
    </source>
</evidence>
<keyword evidence="8 15" id="KW-0547">Nucleotide-binding</keyword>
<gene>
    <name evidence="17" type="ORF">AWT59_0340</name>
</gene>
<dbReference type="InterPro" id="IPR023214">
    <property type="entry name" value="HAD_sf"/>
</dbReference>
<dbReference type="SUPFAM" id="SSF55008">
    <property type="entry name" value="HMA, heavy metal-associated domain"/>
    <property type="match status" value="1"/>
</dbReference>
<dbReference type="Gene3D" id="2.70.150.10">
    <property type="entry name" value="Calcium-transporting ATPase, cytoplasmic transduction domain A"/>
    <property type="match status" value="1"/>
</dbReference>